<keyword evidence="3" id="KW-1185">Reference proteome</keyword>
<evidence type="ECO:0000313" key="3">
    <source>
        <dbReference type="Proteomes" id="UP000499080"/>
    </source>
</evidence>
<dbReference type="OrthoDB" id="3355217at2759"/>
<feature type="compositionally biased region" description="Low complexity" evidence="1">
    <location>
        <begin position="143"/>
        <end position="156"/>
    </location>
</feature>
<feature type="region of interest" description="Disordered" evidence="1">
    <location>
        <begin position="143"/>
        <end position="173"/>
    </location>
</feature>
<accession>A0A4Y2CV57</accession>
<proteinExistence type="predicted"/>
<dbReference type="PANTHER" id="PTHR48465:SF1">
    <property type="entry name" value="PROTEIN SSUH2 HOMOLOG"/>
    <property type="match status" value="1"/>
</dbReference>
<sequence length="321" mass="35142">MAILILLAKLKNSCESLSGMSGAPSPYSPGSTLNLGSKHLSGTRLSSESDVKTVVENWLNGQDYKLESFGEKRESAPRFTGYYGQSIDGPENGPSPDPWDVQVGVPTKFIDHKITTEIPHTALVKTCSTCDGDKEVDCSSCYGRGSSSCSSCSGSGRDSENDSCSSCGGSGSERCWRCSGDGKVECSTCNGNGKVKWYRLLIVTWKNHVDHFVSNKENLPKDLIPEASGREIFNQQGDQVDAMSTAPDRIVNQASAVLIGKHNSSFGNEMIIAQRHCLRAVPFTKATYIWRDKKGEFYVYGFDRKVYFEDYPQQCCCCVCC</sequence>
<name>A0A4Y2CV57_ARAVE</name>
<evidence type="ECO:0000313" key="2">
    <source>
        <dbReference type="EMBL" id="GBM07707.1"/>
    </source>
</evidence>
<evidence type="ECO:0008006" key="4">
    <source>
        <dbReference type="Google" id="ProtNLM"/>
    </source>
</evidence>
<reference evidence="2 3" key="1">
    <citation type="journal article" date="2019" name="Sci. Rep.">
        <title>Orb-weaving spider Araneus ventricosus genome elucidates the spidroin gene catalogue.</title>
        <authorList>
            <person name="Kono N."/>
            <person name="Nakamura H."/>
            <person name="Ohtoshi R."/>
            <person name="Moran D.A.P."/>
            <person name="Shinohara A."/>
            <person name="Yoshida Y."/>
            <person name="Fujiwara M."/>
            <person name="Mori M."/>
            <person name="Tomita M."/>
            <person name="Arakawa K."/>
        </authorList>
    </citation>
    <scope>NUCLEOTIDE SEQUENCE [LARGE SCALE GENOMIC DNA]</scope>
</reference>
<comment type="caution">
    <text evidence="2">The sequence shown here is derived from an EMBL/GenBank/DDBJ whole genome shotgun (WGS) entry which is preliminary data.</text>
</comment>
<dbReference type="EMBL" id="BGPR01000246">
    <property type="protein sequence ID" value="GBM07707.1"/>
    <property type="molecule type" value="Genomic_DNA"/>
</dbReference>
<dbReference type="Proteomes" id="UP000499080">
    <property type="component" value="Unassembled WGS sequence"/>
</dbReference>
<dbReference type="InterPro" id="IPR052789">
    <property type="entry name" value="SSUH2_homolog"/>
</dbReference>
<protein>
    <recommendedName>
        <fullName evidence="4">Protein SSUH2</fullName>
    </recommendedName>
</protein>
<organism evidence="2 3">
    <name type="scientific">Araneus ventricosus</name>
    <name type="common">Orbweaver spider</name>
    <name type="synonym">Epeira ventricosa</name>
    <dbReference type="NCBI Taxonomy" id="182803"/>
    <lineage>
        <taxon>Eukaryota</taxon>
        <taxon>Metazoa</taxon>
        <taxon>Ecdysozoa</taxon>
        <taxon>Arthropoda</taxon>
        <taxon>Chelicerata</taxon>
        <taxon>Arachnida</taxon>
        <taxon>Araneae</taxon>
        <taxon>Araneomorphae</taxon>
        <taxon>Entelegynae</taxon>
        <taxon>Araneoidea</taxon>
        <taxon>Araneidae</taxon>
        <taxon>Araneus</taxon>
    </lineage>
</organism>
<dbReference type="PANTHER" id="PTHR48465">
    <property type="entry name" value="PROTEIN SSUH2 HOMOLOG"/>
    <property type="match status" value="1"/>
</dbReference>
<gene>
    <name evidence="2" type="ORF">AVEN_137591_1</name>
</gene>
<evidence type="ECO:0000256" key="1">
    <source>
        <dbReference type="SAM" id="MobiDB-lite"/>
    </source>
</evidence>
<dbReference type="AlphaFoldDB" id="A0A4Y2CV57"/>